<evidence type="ECO:0000259" key="1">
    <source>
        <dbReference type="Pfam" id="PF23212"/>
    </source>
</evidence>
<evidence type="ECO:0000259" key="2">
    <source>
        <dbReference type="Pfam" id="PF23213"/>
    </source>
</evidence>
<dbReference type="AlphaFoldDB" id="A0A366FMZ8"/>
<proteinExistence type="predicted"/>
<organism evidence="3 4">
    <name type="scientific">Roseiarcus fermentans</name>
    <dbReference type="NCBI Taxonomy" id="1473586"/>
    <lineage>
        <taxon>Bacteria</taxon>
        <taxon>Pseudomonadati</taxon>
        <taxon>Pseudomonadota</taxon>
        <taxon>Alphaproteobacteria</taxon>
        <taxon>Hyphomicrobiales</taxon>
        <taxon>Roseiarcaceae</taxon>
        <taxon>Roseiarcus</taxon>
    </lineage>
</organism>
<dbReference type="SUPFAM" id="SSF159245">
    <property type="entry name" value="AttH-like"/>
    <property type="match status" value="1"/>
</dbReference>
<dbReference type="EMBL" id="QNRK01000006">
    <property type="protein sequence ID" value="RBP16064.1"/>
    <property type="molecule type" value="Genomic_DNA"/>
</dbReference>
<comment type="caution">
    <text evidence="3">The sequence shown here is derived from an EMBL/GenBank/DDBJ whole genome shotgun (WGS) entry which is preliminary data.</text>
</comment>
<gene>
    <name evidence="3" type="ORF">DFR50_10625</name>
</gene>
<evidence type="ECO:0000313" key="3">
    <source>
        <dbReference type="EMBL" id="RBP16064.1"/>
    </source>
</evidence>
<feature type="domain" description="DUF7065" evidence="2">
    <location>
        <begin position="158"/>
        <end position="193"/>
    </location>
</feature>
<dbReference type="Pfam" id="PF23212">
    <property type="entry name" value="DUF7064"/>
    <property type="match status" value="1"/>
</dbReference>
<evidence type="ECO:0000313" key="4">
    <source>
        <dbReference type="Proteomes" id="UP000253529"/>
    </source>
</evidence>
<name>A0A366FMZ8_9HYPH</name>
<accession>A0A366FMZ8</accession>
<protein>
    <submittedName>
        <fullName evidence="3">Uncharacterized protein</fullName>
    </submittedName>
</protein>
<dbReference type="Pfam" id="PF23213">
    <property type="entry name" value="DUF7065"/>
    <property type="match status" value="1"/>
</dbReference>
<reference evidence="3 4" key="1">
    <citation type="submission" date="2018-06" db="EMBL/GenBank/DDBJ databases">
        <title>Genomic Encyclopedia of Type Strains, Phase IV (KMG-IV): sequencing the most valuable type-strain genomes for metagenomic binning, comparative biology and taxonomic classification.</title>
        <authorList>
            <person name="Goeker M."/>
        </authorList>
    </citation>
    <scope>NUCLEOTIDE SEQUENCE [LARGE SCALE GENOMIC DNA]</scope>
    <source>
        <strain evidence="3 4">DSM 24875</strain>
    </source>
</reference>
<dbReference type="InterPro" id="IPR055492">
    <property type="entry name" value="DUF7064"/>
</dbReference>
<keyword evidence="4" id="KW-1185">Reference proteome</keyword>
<sequence length="336" mass="37688">MIRDEDVHFHAADLGEPTWAETNFFGFYNADTRLNVGVYALFRTNLGIVSSTVCMNSGFARAPWEADFCDLRASLPIPEPRDLSHFKLDNSLSIRCLKPNMDWQINYDDGAGTTIDVLYRSIMPPFDIHDPDMDPMKSKALRVAAEAGGQFAWGTAYNGHFDQTGEFTGSVSVRGKRHPIHCISTMDHSWGPRPERGAPNMSWLHAHFSPDLAMHAIFSFDPNTNGRSLSLAHGYVVERGKVFGLRDAHGETKRRERYAQSVDLVLVDSADREWRLSAEGLTTFPWQCWPNMVSFNVLGRWRCGDLVGYGEIQDFFEMPQLTALNANPATRAPVAG</sequence>
<dbReference type="Proteomes" id="UP000253529">
    <property type="component" value="Unassembled WGS sequence"/>
</dbReference>
<feature type="domain" description="DUF7064" evidence="1">
    <location>
        <begin position="197"/>
        <end position="312"/>
    </location>
</feature>
<dbReference type="OrthoDB" id="7054648at2"/>
<dbReference type="InterPro" id="IPR055493">
    <property type="entry name" value="DUF7065"/>
</dbReference>
<dbReference type="RefSeq" id="WP_113888400.1">
    <property type="nucleotide sequence ID" value="NZ_QNRK01000006.1"/>
</dbReference>